<comment type="similarity">
    <text evidence="1">Belongs to the SNF7 family.</text>
</comment>
<dbReference type="PANTHER" id="PTHR10476">
    <property type="entry name" value="CHARGED MULTIVESICULAR BODY PROTEIN"/>
    <property type="match status" value="1"/>
</dbReference>
<gene>
    <name evidence="4" type="ORF">JEQ12_004911</name>
</gene>
<evidence type="ECO:0000256" key="3">
    <source>
        <dbReference type="SAM" id="MobiDB-lite"/>
    </source>
</evidence>
<dbReference type="AlphaFoldDB" id="A0A836A5A1"/>
<evidence type="ECO:0000256" key="1">
    <source>
        <dbReference type="ARBA" id="ARBA00006190"/>
    </source>
</evidence>
<evidence type="ECO:0000256" key="2">
    <source>
        <dbReference type="SAM" id="Coils"/>
    </source>
</evidence>
<accession>A0A836A5A1</accession>
<evidence type="ECO:0000313" key="5">
    <source>
        <dbReference type="Proteomes" id="UP000664991"/>
    </source>
</evidence>
<sequence>MDDTLFQLKFTAKQLEKLAKKAEKDSKAEQAKVKKALQQKNVECARVYAENAIRKKNEGVNWLRMASRVDAVASKVQTAVTMKGVTKNMAQVTKALDRALSTMDLQKVSAVMDRFEQQVQNLDVHTSVMEDSMSSATTLTTPQEQVDSLILQIAEENGLEVLDQLSQLPEGASAVGESSVRSQEDQLSRRPLNYPGTNRENYSNPKSGIGPLVSLTWMATVYPHELTGTTSEHHALCVGNCAQALPACIPTVDPHIVCVPRLCTHRNPIWAASCALRNYIRVGPVRSRN</sequence>
<dbReference type="GO" id="GO:0007034">
    <property type="term" value="P:vacuolar transport"/>
    <property type="evidence" value="ECO:0007669"/>
    <property type="project" value="InterPro"/>
</dbReference>
<organism evidence="4 5">
    <name type="scientific">Ovis aries</name>
    <name type="common">Sheep</name>
    <dbReference type="NCBI Taxonomy" id="9940"/>
    <lineage>
        <taxon>Eukaryota</taxon>
        <taxon>Metazoa</taxon>
        <taxon>Chordata</taxon>
        <taxon>Craniata</taxon>
        <taxon>Vertebrata</taxon>
        <taxon>Euteleostomi</taxon>
        <taxon>Mammalia</taxon>
        <taxon>Eutheria</taxon>
        <taxon>Laurasiatheria</taxon>
        <taxon>Artiodactyla</taxon>
        <taxon>Ruminantia</taxon>
        <taxon>Pecora</taxon>
        <taxon>Bovidae</taxon>
        <taxon>Caprinae</taxon>
        <taxon>Ovis</taxon>
    </lineage>
</organism>
<proteinExistence type="inferred from homology"/>
<name>A0A836A5A1_SHEEP</name>
<feature type="region of interest" description="Disordered" evidence="3">
    <location>
        <begin position="172"/>
        <end position="205"/>
    </location>
</feature>
<dbReference type="InterPro" id="IPR005024">
    <property type="entry name" value="Snf7_fam"/>
</dbReference>
<protein>
    <recommendedName>
        <fullName evidence="6">Chromatin-modifying protein 1a</fullName>
    </recommendedName>
</protein>
<comment type="caution">
    <text evidence="4">The sequence shown here is derived from an EMBL/GenBank/DDBJ whole genome shotgun (WGS) entry which is preliminary data.</text>
</comment>
<evidence type="ECO:0008006" key="6">
    <source>
        <dbReference type="Google" id="ProtNLM"/>
    </source>
</evidence>
<dbReference type="EMBL" id="JAEMGP010000014">
    <property type="protein sequence ID" value="KAG5200377.1"/>
    <property type="molecule type" value="Genomic_DNA"/>
</dbReference>
<feature type="compositionally biased region" description="Polar residues" evidence="3">
    <location>
        <begin position="195"/>
        <end position="205"/>
    </location>
</feature>
<keyword evidence="2" id="KW-0175">Coiled coil</keyword>
<evidence type="ECO:0000313" key="4">
    <source>
        <dbReference type="EMBL" id="KAG5200377.1"/>
    </source>
</evidence>
<feature type="coiled-coil region" evidence="2">
    <location>
        <begin position="5"/>
        <end position="39"/>
    </location>
</feature>
<dbReference type="Pfam" id="PF03357">
    <property type="entry name" value="Snf7"/>
    <property type="match status" value="1"/>
</dbReference>
<dbReference type="Gene3D" id="6.10.140.1230">
    <property type="match status" value="1"/>
</dbReference>
<reference evidence="4 5" key="1">
    <citation type="submission" date="2020-12" db="EMBL/GenBank/DDBJ databases">
        <title>De novo assembly of Tibetan sheep genome.</title>
        <authorList>
            <person name="Li X."/>
        </authorList>
    </citation>
    <scope>NUCLEOTIDE SEQUENCE [LARGE SCALE GENOMIC DNA]</scope>
    <source>
        <tissue evidence="4">Heart</tissue>
    </source>
</reference>
<dbReference type="Proteomes" id="UP000664991">
    <property type="component" value="Chromosome 14"/>
</dbReference>